<accession>A0A8E6B4Z8</accession>
<protein>
    <submittedName>
        <fullName evidence="1">Uncharacterized protein</fullName>
    </submittedName>
</protein>
<reference evidence="1" key="1">
    <citation type="submission" date="2021-05" db="EMBL/GenBank/DDBJ databases">
        <title>Complete genome sequence of the cellulolytic planctomycete Telmatocola sphagniphila SP2T and characterization of the first cellulase from planctomycetes.</title>
        <authorList>
            <person name="Rakitin A.L."/>
            <person name="Beletsky A.V."/>
            <person name="Naumoff D.G."/>
            <person name="Kulichevskaya I.S."/>
            <person name="Mardanov A.V."/>
            <person name="Ravin N.V."/>
            <person name="Dedysh S.N."/>
        </authorList>
    </citation>
    <scope>NUCLEOTIDE SEQUENCE</scope>
    <source>
        <strain evidence="1">SP2T</strain>
    </source>
</reference>
<gene>
    <name evidence="1" type="ORF">KIH39_20505</name>
</gene>
<evidence type="ECO:0000313" key="2">
    <source>
        <dbReference type="Proteomes" id="UP000676194"/>
    </source>
</evidence>
<dbReference type="EMBL" id="CP074694">
    <property type="protein sequence ID" value="QVL31206.1"/>
    <property type="molecule type" value="Genomic_DNA"/>
</dbReference>
<evidence type="ECO:0000313" key="1">
    <source>
        <dbReference type="EMBL" id="QVL31206.1"/>
    </source>
</evidence>
<dbReference type="KEGG" id="tsph:KIH39_20505"/>
<dbReference type="RefSeq" id="WP_213495087.1">
    <property type="nucleotide sequence ID" value="NZ_CP074694.1"/>
</dbReference>
<organism evidence="1 2">
    <name type="scientific">Telmatocola sphagniphila</name>
    <dbReference type="NCBI Taxonomy" id="1123043"/>
    <lineage>
        <taxon>Bacteria</taxon>
        <taxon>Pseudomonadati</taxon>
        <taxon>Planctomycetota</taxon>
        <taxon>Planctomycetia</taxon>
        <taxon>Gemmatales</taxon>
        <taxon>Gemmataceae</taxon>
    </lineage>
</organism>
<keyword evidence="2" id="KW-1185">Reference proteome</keyword>
<proteinExistence type="predicted"/>
<sequence>MAKSVFASAFFEISIFFPRDVFTLVTWMMARDGIREEASGDRPKTTVWEVCDAVAYMSGVDPKEVERKFREAGIDMEAFVETDPENSPLIERIIDDASYDDNEEFLDEGEFLGDDPIPFPGKSSRRLDSEAPESITFELTASDRKLVLKHGQPKGGLLALLDQHTRNLQSIVVQTDPRTFTHILVYLTHAAVKCQGKKYDALSDLIGYMLQEAEEQGLDLRK</sequence>
<dbReference type="AlphaFoldDB" id="A0A8E6B4Z8"/>
<dbReference type="Proteomes" id="UP000676194">
    <property type="component" value="Chromosome"/>
</dbReference>
<name>A0A8E6B4Z8_9BACT</name>